<reference evidence="11 12" key="1">
    <citation type="journal article" date="2019" name="Sci. Rep.">
        <title>A high-quality genome of Eragrostis curvula grass provides insights into Poaceae evolution and supports new strategies to enhance forage quality.</title>
        <authorList>
            <person name="Carballo J."/>
            <person name="Santos B.A.C.M."/>
            <person name="Zappacosta D."/>
            <person name="Garbus I."/>
            <person name="Selva J.P."/>
            <person name="Gallo C.A."/>
            <person name="Diaz A."/>
            <person name="Albertini E."/>
            <person name="Caccamo M."/>
            <person name="Echenique V."/>
        </authorList>
    </citation>
    <scope>NUCLEOTIDE SEQUENCE [LARGE SCALE GENOMIC DNA]</scope>
    <source>
        <strain evidence="12">cv. Victoria</strain>
        <tissue evidence="11">Leaf</tissue>
    </source>
</reference>
<dbReference type="SUPFAM" id="SSF52540">
    <property type="entry name" value="P-loop containing nucleoside triphosphate hydrolases"/>
    <property type="match status" value="1"/>
</dbReference>
<evidence type="ECO:0000259" key="9">
    <source>
        <dbReference type="Pfam" id="PF23559"/>
    </source>
</evidence>
<accession>A0A5J9UJA1</accession>
<dbReference type="Gene3D" id="1.20.5.4130">
    <property type="match status" value="1"/>
</dbReference>
<dbReference type="GO" id="GO:0043531">
    <property type="term" value="F:ADP binding"/>
    <property type="evidence" value="ECO:0007669"/>
    <property type="project" value="InterPro"/>
</dbReference>
<dbReference type="InterPro" id="IPR027417">
    <property type="entry name" value="P-loop_NTPase"/>
</dbReference>
<evidence type="ECO:0000256" key="6">
    <source>
        <dbReference type="ARBA" id="ARBA00023054"/>
    </source>
</evidence>
<dbReference type="InterPro" id="IPR041118">
    <property type="entry name" value="Rx_N"/>
</dbReference>
<dbReference type="GO" id="GO:0009626">
    <property type="term" value="P:plant-type hypersensitive response"/>
    <property type="evidence" value="ECO:0007669"/>
    <property type="project" value="UniProtKB-ARBA"/>
</dbReference>
<comment type="similarity">
    <text evidence="1">Belongs to the disease resistance NB-LRR family.</text>
</comment>
<evidence type="ECO:0000256" key="1">
    <source>
        <dbReference type="ARBA" id="ARBA00008894"/>
    </source>
</evidence>
<evidence type="ECO:0000259" key="7">
    <source>
        <dbReference type="Pfam" id="PF00931"/>
    </source>
</evidence>
<feature type="non-terminal residue" evidence="11">
    <location>
        <position position="1"/>
    </location>
</feature>
<keyword evidence="12" id="KW-1185">Reference proteome</keyword>
<evidence type="ECO:0000313" key="11">
    <source>
        <dbReference type="EMBL" id="TVU23455.1"/>
    </source>
</evidence>
<dbReference type="Pfam" id="PF23598">
    <property type="entry name" value="LRR_14"/>
    <property type="match status" value="2"/>
</dbReference>
<keyword evidence="6" id="KW-0175">Coiled coil</keyword>
<evidence type="ECO:0000256" key="5">
    <source>
        <dbReference type="ARBA" id="ARBA00022821"/>
    </source>
</evidence>
<dbReference type="InterPro" id="IPR055414">
    <property type="entry name" value="LRR_R13L4/SHOC2-like"/>
</dbReference>
<dbReference type="Pfam" id="PF23559">
    <property type="entry name" value="WHD_DRP"/>
    <property type="match status" value="1"/>
</dbReference>
<dbReference type="GO" id="GO:0042742">
    <property type="term" value="P:defense response to bacterium"/>
    <property type="evidence" value="ECO:0007669"/>
    <property type="project" value="UniProtKB-ARBA"/>
</dbReference>
<dbReference type="InterPro" id="IPR032675">
    <property type="entry name" value="LRR_dom_sf"/>
</dbReference>
<protein>
    <submittedName>
        <fullName evidence="11">Uncharacterized protein</fullName>
    </submittedName>
</protein>
<comment type="caution">
    <text evidence="11">The sequence shown here is derived from an EMBL/GenBank/DDBJ whole genome shotgun (WGS) entry which is preliminary data.</text>
</comment>
<dbReference type="EMBL" id="RWGY01000013">
    <property type="protein sequence ID" value="TVU23455.1"/>
    <property type="molecule type" value="Genomic_DNA"/>
</dbReference>
<dbReference type="InterPro" id="IPR002182">
    <property type="entry name" value="NB-ARC"/>
</dbReference>
<dbReference type="InterPro" id="IPR044974">
    <property type="entry name" value="Disease_R_plants"/>
</dbReference>
<proteinExistence type="inferred from homology"/>
<dbReference type="PANTHER" id="PTHR23155">
    <property type="entry name" value="DISEASE RESISTANCE PROTEIN RP"/>
    <property type="match status" value="1"/>
</dbReference>
<feature type="domain" description="Disease resistance N-terminal" evidence="8">
    <location>
        <begin position="25"/>
        <end position="72"/>
    </location>
</feature>
<dbReference type="Gene3D" id="3.80.10.10">
    <property type="entry name" value="Ribonuclease Inhibitor"/>
    <property type="match status" value="1"/>
</dbReference>
<dbReference type="Gene3D" id="3.40.50.300">
    <property type="entry name" value="P-loop containing nucleotide triphosphate hydrolases"/>
    <property type="match status" value="1"/>
</dbReference>
<keyword evidence="3" id="KW-0677">Repeat</keyword>
<gene>
    <name evidence="11" type="ORF">EJB05_25824</name>
</gene>
<dbReference type="Gene3D" id="1.10.10.10">
    <property type="entry name" value="Winged helix-like DNA-binding domain superfamily/Winged helix DNA-binding domain"/>
    <property type="match status" value="1"/>
</dbReference>
<feature type="domain" description="Disease resistance protein winged helix" evidence="9">
    <location>
        <begin position="420"/>
        <end position="490"/>
    </location>
</feature>
<dbReference type="PANTHER" id="PTHR23155:SF1122">
    <property type="entry name" value="NB-ARC DOMAIN CONTAINING PROTEIN, EXPRESSED"/>
    <property type="match status" value="1"/>
</dbReference>
<dbReference type="OrthoDB" id="624742at2759"/>
<name>A0A5J9UJA1_9POAL</name>
<dbReference type="Pfam" id="PF18052">
    <property type="entry name" value="Rx_N"/>
    <property type="match status" value="1"/>
</dbReference>
<dbReference type="Gramene" id="TVU23455">
    <property type="protein sequence ID" value="TVU23455"/>
    <property type="gene ID" value="EJB05_25824"/>
</dbReference>
<keyword evidence="5" id="KW-0611">Plant defense</keyword>
<feature type="domain" description="Disease resistance R13L4/SHOC-2-like LRR" evidence="10">
    <location>
        <begin position="536"/>
        <end position="656"/>
    </location>
</feature>
<keyword evidence="2" id="KW-0433">Leucine-rich repeat</keyword>
<dbReference type="InterPro" id="IPR058922">
    <property type="entry name" value="WHD_DRP"/>
</dbReference>
<dbReference type="InterPro" id="IPR036388">
    <property type="entry name" value="WH-like_DNA-bd_sf"/>
</dbReference>
<dbReference type="SUPFAM" id="SSF52058">
    <property type="entry name" value="L domain-like"/>
    <property type="match status" value="1"/>
</dbReference>
<evidence type="ECO:0000259" key="10">
    <source>
        <dbReference type="Pfam" id="PF23598"/>
    </source>
</evidence>
<dbReference type="Proteomes" id="UP000324897">
    <property type="component" value="Chromosome 2"/>
</dbReference>
<dbReference type="Pfam" id="PF00931">
    <property type="entry name" value="NB-ARC"/>
    <property type="match status" value="1"/>
</dbReference>
<feature type="domain" description="Disease resistance R13L4/SHOC-2-like LRR" evidence="10">
    <location>
        <begin position="676"/>
        <end position="853"/>
    </location>
</feature>
<evidence type="ECO:0000256" key="2">
    <source>
        <dbReference type="ARBA" id="ARBA00022614"/>
    </source>
</evidence>
<dbReference type="FunFam" id="1.10.10.10:FF:000322">
    <property type="entry name" value="Probable disease resistance protein At1g63360"/>
    <property type="match status" value="1"/>
</dbReference>
<evidence type="ECO:0000256" key="4">
    <source>
        <dbReference type="ARBA" id="ARBA00022741"/>
    </source>
</evidence>
<dbReference type="AlphaFoldDB" id="A0A5J9UJA1"/>
<dbReference type="PRINTS" id="PR00364">
    <property type="entry name" value="DISEASERSIST"/>
</dbReference>
<organism evidence="11 12">
    <name type="scientific">Eragrostis curvula</name>
    <name type="common">weeping love grass</name>
    <dbReference type="NCBI Taxonomy" id="38414"/>
    <lineage>
        <taxon>Eukaryota</taxon>
        <taxon>Viridiplantae</taxon>
        <taxon>Streptophyta</taxon>
        <taxon>Embryophyta</taxon>
        <taxon>Tracheophyta</taxon>
        <taxon>Spermatophyta</taxon>
        <taxon>Magnoliopsida</taxon>
        <taxon>Liliopsida</taxon>
        <taxon>Poales</taxon>
        <taxon>Poaceae</taxon>
        <taxon>PACMAD clade</taxon>
        <taxon>Chloridoideae</taxon>
        <taxon>Eragrostideae</taxon>
        <taxon>Eragrostidinae</taxon>
        <taxon>Eragrostis</taxon>
    </lineage>
</organism>
<feature type="domain" description="NB-ARC" evidence="7">
    <location>
        <begin position="175"/>
        <end position="319"/>
    </location>
</feature>
<keyword evidence="4" id="KW-0547">Nucleotide-binding</keyword>
<dbReference type="GO" id="GO:0002758">
    <property type="term" value="P:innate immune response-activating signaling pathway"/>
    <property type="evidence" value="ECO:0007669"/>
    <property type="project" value="UniProtKB-ARBA"/>
</dbReference>
<evidence type="ECO:0000313" key="12">
    <source>
        <dbReference type="Proteomes" id="UP000324897"/>
    </source>
</evidence>
<evidence type="ECO:0000259" key="8">
    <source>
        <dbReference type="Pfam" id="PF18052"/>
    </source>
</evidence>
<sequence>MAAAVSSSLGPINSLLDKLPTELEFTDLRHALHGLNRHLLRLSGRGAVRSHLVRVWIREVRELAYDIEDWIDGRRRRRFNFKLNWLRPRPSRHLQRFQDKITALHDLAARLGILEPADSSTTNKLALSEQVDHVINPDNENPPLQKDDLTLCSREKARLVVGLESEIVGYLVMDDDEPELKVVAVVGAEGLGKTTLAMDVLLKQQGQFDCTAHVHVGLSPSVDATLLEIARQVMMPCRDLRDEKQIATKLYEFLYTKRYLIVLDDVWRPVTDWTGITCALPDNDLGSRILATTELTDAAKWCCIKPIDSVHLLKPLNDTDSTTLMLSLLPPAEEECLLDSKTILQSLLKMCGGNALGLSVTAGLLQVNSAELSKFGTMLERAMSVMNQDCLLQGVRKVLHVCYADLPLLVKSCFLYLSAFPKYHTISKDLLIRRWIVEGFIPTRSEESFWETGESCFNELASRILIRPVFDEDDDQPVGCIVNDVVHDFIMFLSSEQNFVTLGAELNSGSYPIHTVRRLSVDTDTLASITVHLSRVRSLTVLGNTKKRMPDLSSFKLVRVLDLEDIESLGYQQLKCVGSLSQLRYLGLRGTGVSKLPKEIMMLKHLEALDLRRTMVTQLPTFRSAKLVSLLVDRLQLQRGTGEMQCLEELLTVIVTPINHGLGSDSIDDVAQLVSNKSKKLRTLAQNHLRKFDLRIDGHLSKLPQKIASLACLTHLHVKVDELEAECLHVLGKLQNLALLNLVSESGTPKRERCVITRDNGFQSLKIFRYDCRRCGMGLQFEPGAMPQLESLQISFGPARTKSDYGDFSFGIQHLCQLASVHVTINCSRATVTTLDVEAAEDAIRQQVSQIPNGLILKLSREEGCVVS</sequence>
<evidence type="ECO:0000256" key="3">
    <source>
        <dbReference type="ARBA" id="ARBA00022737"/>
    </source>
</evidence>